<evidence type="ECO:0000313" key="1">
    <source>
        <dbReference type="EMBL" id="OCF21257.1"/>
    </source>
</evidence>
<dbReference type="VEuPathDB" id="FungiDB:I302_08929"/>
<name>A0A1B9FR63_9TREE</name>
<reference evidence="2" key="4">
    <citation type="submission" date="2024-02" db="EMBL/GenBank/DDBJ databases">
        <title>Comparative genomics of Cryptococcus and Kwoniella reveals pathogenesis evolution and contrasting modes of karyotype evolution via chromosome fusion or intercentromeric recombination.</title>
        <authorList>
            <person name="Coelho M.A."/>
            <person name="David-Palma M."/>
            <person name="Shea T."/>
            <person name="Bowers K."/>
            <person name="McGinley-Smith S."/>
            <person name="Mohammad A.W."/>
            <person name="Gnirke A."/>
            <person name="Yurkov A.M."/>
            <person name="Nowrousian M."/>
            <person name="Sun S."/>
            <person name="Cuomo C.A."/>
            <person name="Heitman J."/>
        </authorList>
    </citation>
    <scope>NUCLEOTIDE SEQUENCE</scope>
    <source>
        <strain evidence="2">CBS 10118</strain>
    </source>
</reference>
<evidence type="ECO:0008006" key="4">
    <source>
        <dbReference type="Google" id="ProtNLM"/>
    </source>
</evidence>
<dbReference type="EMBL" id="CP144543">
    <property type="protein sequence ID" value="WVW82983.1"/>
    <property type="molecule type" value="Genomic_DNA"/>
</dbReference>
<evidence type="ECO:0000313" key="3">
    <source>
        <dbReference type="Proteomes" id="UP000092730"/>
    </source>
</evidence>
<dbReference type="Proteomes" id="UP000092730">
    <property type="component" value="Chromosome 3"/>
</dbReference>
<keyword evidence="3" id="KW-1185">Reference proteome</keyword>
<dbReference type="OrthoDB" id="10645611at2759"/>
<organism evidence="1">
    <name type="scientific">Kwoniella bestiolae CBS 10118</name>
    <dbReference type="NCBI Taxonomy" id="1296100"/>
    <lineage>
        <taxon>Eukaryota</taxon>
        <taxon>Fungi</taxon>
        <taxon>Dikarya</taxon>
        <taxon>Basidiomycota</taxon>
        <taxon>Agaricomycotina</taxon>
        <taxon>Tremellomycetes</taxon>
        <taxon>Tremellales</taxon>
        <taxon>Cryptococcaceae</taxon>
        <taxon>Kwoniella</taxon>
    </lineage>
</organism>
<evidence type="ECO:0000313" key="2">
    <source>
        <dbReference type="EMBL" id="WVW82983.1"/>
    </source>
</evidence>
<dbReference type="KEGG" id="kbi:30213328"/>
<sequence>MTKLDLNQPYIPTDLFPKIVSHVRYRHTLLSLQKTCKAFFPLATTILYQHVRLPDAIKFNWFLRTIHRHVEDQDQGSLEAYAKYRVGIYRSSVREVSLDLIPSVILLPNLPPSPPADTNNHGVYLPHCHTLRLTKNASSNTESVIPRTKDSIALSIDPFTQLVNPEKIELHKPRMEERQATEDWVLLFTELCTAWTKVRRIDIYGGNLRGMKTLSESEDVEHHFHITPTGRQGYGTVPGFLEVYPRDGVGREEDQAQVEMQHWIKIRRSAEEIYKLIKPPFSHGSSPNQASRSRWTIHLPYRFGSETIKWDQIDDMESMVIGLVGIRIPERYDEVVEDLMVDGKQRQRLTRIRWRIEG</sequence>
<protein>
    <recommendedName>
        <fullName evidence="4">F-box domain-containing protein</fullName>
    </recommendedName>
</protein>
<gene>
    <name evidence="1" type="ORF">I302_08929</name>
    <name evidence="2" type="ORF">I302_104999</name>
</gene>
<accession>A0A1B9FR63</accession>
<dbReference type="EMBL" id="KV700382">
    <property type="protein sequence ID" value="OCF21257.1"/>
    <property type="molecule type" value="Genomic_DNA"/>
</dbReference>
<reference evidence="1" key="3">
    <citation type="submission" date="2016-07" db="EMBL/GenBank/DDBJ databases">
        <title>Evolution of pathogenesis and genome organization in the Tremellales.</title>
        <authorList>
            <person name="Cuomo C."/>
            <person name="Litvintseva A."/>
            <person name="Heitman J."/>
            <person name="Chen Y."/>
            <person name="Sun S."/>
            <person name="Springer D."/>
            <person name="Dromer F."/>
            <person name="Young S."/>
            <person name="Zeng Q."/>
            <person name="Chapman S."/>
            <person name="Gujja S."/>
            <person name="Saif S."/>
            <person name="Birren B."/>
        </authorList>
    </citation>
    <scope>NUCLEOTIDE SEQUENCE</scope>
    <source>
        <strain evidence="1">CBS 10118</strain>
    </source>
</reference>
<proteinExistence type="predicted"/>
<dbReference type="AlphaFoldDB" id="A0A1B9FR63"/>
<dbReference type="RefSeq" id="XP_019042327.1">
    <property type="nucleotide sequence ID" value="XM_019195504.1"/>
</dbReference>
<reference evidence="1" key="1">
    <citation type="submission" date="2013-07" db="EMBL/GenBank/DDBJ databases">
        <title>The Genome Sequence of Cryptococcus bestiolae CBS10118.</title>
        <authorList>
            <consortium name="The Broad Institute Genome Sequencing Platform"/>
            <person name="Cuomo C."/>
            <person name="Litvintseva A."/>
            <person name="Chen Y."/>
            <person name="Heitman J."/>
            <person name="Sun S."/>
            <person name="Springer D."/>
            <person name="Dromer F."/>
            <person name="Young S.K."/>
            <person name="Zeng Q."/>
            <person name="Gargeya S."/>
            <person name="Fitzgerald M."/>
            <person name="Abouelleil A."/>
            <person name="Alvarado L."/>
            <person name="Berlin A.M."/>
            <person name="Chapman S.B."/>
            <person name="Dewar J."/>
            <person name="Goldberg J."/>
            <person name="Griggs A."/>
            <person name="Gujja S."/>
            <person name="Hansen M."/>
            <person name="Howarth C."/>
            <person name="Imamovic A."/>
            <person name="Larimer J."/>
            <person name="McCowan C."/>
            <person name="Murphy C."/>
            <person name="Pearson M."/>
            <person name="Priest M."/>
            <person name="Roberts A."/>
            <person name="Saif S."/>
            <person name="Shea T."/>
            <person name="Sykes S."/>
            <person name="Wortman J."/>
            <person name="Nusbaum C."/>
            <person name="Birren B."/>
        </authorList>
    </citation>
    <scope>NUCLEOTIDE SEQUENCE [LARGE SCALE GENOMIC DNA]</scope>
    <source>
        <strain evidence="1">CBS 10118</strain>
    </source>
</reference>
<dbReference type="GeneID" id="30213328"/>
<reference evidence="2" key="2">
    <citation type="submission" date="2013-07" db="EMBL/GenBank/DDBJ databases">
        <authorList>
            <consortium name="The Broad Institute Genome Sequencing Platform"/>
            <person name="Cuomo C."/>
            <person name="Litvintseva A."/>
            <person name="Chen Y."/>
            <person name="Heitman J."/>
            <person name="Sun S."/>
            <person name="Springer D."/>
            <person name="Dromer F."/>
            <person name="Young S.K."/>
            <person name="Zeng Q."/>
            <person name="Gargeya S."/>
            <person name="Fitzgerald M."/>
            <person name="Abouelleil A."/>
            <person name="Alvarado L."/>
            <person name="Berlin A.M."/>
            <person name="Chapman S.B."/>
            <person name="Dewar J."/>
            <person name="Goldberg J."/>
            <person name="Griggs A."/>
            <person name="Gujja S."/>
            <person name="Hansen M."/>
            <person name="Howarth C."/>
            <person name="Imamovic A."/>
            <person name="Larimer J."/>
            <person name="McCowan C."/>
            <person name="Murphy C."/>
            <person name="Pearson M."/>
            <person name="Priest M."/>
            <person name="Roberts A."/>
            <person name="Saif S."/>
            <person name="Shea T."/>
            <person name="Sykes S."/>
            <person name="Wortman J."/>
            <person name="Nusbaum C."/>
            <person name="Birren B."/>
        </authorList>
    </citation>
    <scope>NUCLEOTIDE SEQUENCE</scope>
    <source>
        <strain evidence="2">CBS 10118</strain>
    </source>
</reference>